<evidence type="ECO:0000313" key="3">
    <source>
        <dbReference type="Proteomes" id="UP000789901"/>
    </source>
</evidence>
<evidence type="ECO:0000313" key="2">
    <source>
        <dbReference type="EMBL" id="CAG8749026.1"/>
    </source>
</evidence>
<comment type="caution">
    <text evidence="2">The sequence shown here is derived from an EMBL/GenBank/DDBJ whole genome shotgun (WGS) entry which is preliminary data.</text>
</comment>
<keyword evidence="3" id="KW-1185">Reference proteome</keyword>
<dbReference type="Proteomes" id="UP000789901">
    <property type="component" value="Unassembled WGS sequence"/>
</dbReference>
<reference evidence="2 3" key="1">
    <citation type="submission" date="2021-06" db="EMBL/GenBank/DDBJ databases">
        <authorList>
            <person name="Kallberg Y."/>
            <person name="Tangrot J."/>
            <person name="Rosling A."/>
        </authorList>
    </citation>
    <scope>NUCLEOTIDE SEQUENCE [LARGE SCALE GENOMIC DNA]</scope>
    <source>
        <strain evidence="2 3">120-4 pot B 10/14</strain>
    </source>
</reference>
<organism evidence="2 3">
    <name type="scientific">Gigaspora margarita</name>
    <dbReference type="NCBI Taxonomy" id="4874"/>
    <lineage>
        <taxon>Eukaryota</taxon>
        <taxon>Fungi</taxon>
        <taxon>Fungi incertae sedis</taxon>
        <taxon>Mucoromycota</taxon>
        <taxon>Glomeromycotina</taxon>
        <taxon>Glomeromycetes</taxon>
        <taxon>Diversisporales</taxon>
        <taxon>Gigasporaceae</taxon>
        <taxon>Gigaspora</taxon>
    </lineage>
</organism>
<proteinExistence type="predicted"/>
<sequence length="211" mass="24711">MTKSYSRKGSLDINDEIDLEEDEDDKEIDNSIIKVLYNFTDICTRWNFSYFLWTRLLELKDALTWLATMLLLKKGKENKKDGSQYPTLSIMYSIIRKLQNQFIEFSLELNNNKNSSNENDMLLDSENNDNTPPLPPDLDQIERQFKIAISNSLNKYWHNFCEVGLNLHFNITSNDQPEQQTSMVIVTEIMQSPFFEGIFGVQDQEDMPLDK</sequence>
<protein>
    <submittedName>
        <fullName evidence="2">24678_t:CDS:1</fullName>
    </submittedName>
</protein>
<dbReference type="EMBL" id="CAJVQB010011604">
    <property type="protein sequence ID" value="CAG8749026.1"/>
    <property type="molecule type" value="Genomic_DNA"/>
</dbReference>
<feature type="non-terminal residue" evidence="2">
    <location>
        <position position="211"/>
    </location>
</feature>
<accession>A0ABN7V9Y5</accession>
<evidence type="ECO:0000256" key="1">
    <source>
        <dbReference type="SAM" id="MobiDB-lite"/>
    </source>
</evidence>
<feature type="region of interest" description="Disordered" evidence="1">
    <location>
        <begin position="116"/>
        <end position="137"/>
    </location>
</feature>
<gene>
    <name evidence="2" type="ORF">GMARGA_LOCUS16179</name>
</gene>
<name>A0ABN7V9Y5_GIGMA</name>